<feature type="compositionally biased region" description="Pro residues" evidence="1">
    <location>
        <begin position="1"/>
        <end position="10"/>
    </location>
</feature>
<reference evidence="2 3" key="1">
    <citation type="submission" date="2020-08" db="EMBL/GenBank/DDBJ databases">
        <title>Sequencing the genomes of 1000 actinobacteria strains.</title>
        <authorList>
            <person name="Klenk H.-P."/>
        </authorList>
    </citation>
    <scope>NUCLEOTIDE SEQUENCE [LARGE SCALE GENOMIC DNA]</scope>
    <source>
        <strain evidence="2 3">DSM 45507</strain>
    </source>
</reference>
<accession>A0A7W9GGL0</accession>
<comment type="caution">
    <text evidence="2">The sequence shown here is derived from an EMBL/GenBank/DDBJ whole genome shotgun (WGS) entry which is preliminary data.</text>
</comment>
<keyword evidence="3" id="KW-1185">Reference proteome</keyword>
<feature type="compositionally biased region" description="Low complexity" evidence="1">
    <location>
        <begin position="16"/>
        <end position="30"/>
    </location>
</feature>
<evidence type="ECO:0000256" key="1">
    <source>
        <dbReference type="SAM" id="MobiDB-lite"/>
    </source>
</evidence>
<organism evidence="2 3">
    <name type="scientific">Nonomuraea jabiensis</name>
    <dbReference type="NCBI Taxonomy" id="882448"/>
    <lineage>
        <taxon>Bacteria</taxon>
        <taxon>Bacillati</taxon>
        <taxon>Actinomycetota</taxon>
        <taxon>Actinomycetes</taxon>
        <taxon>Streptosporangiales</taxon>
        <taxon>Streptosporangiaceae</taxon>
        <taxon>Nonomuraea</taxon>
    </lineage>
</organism>
<evidence type="ECO:0000313" key="2">
    <source>
        <dbReference type="EMBL" id="MBB5783408.1"/>
    </source>
</evidence>
<dbReference type="RefSeq" id="WP_185076335.1">
    <property type="nucleotide sequence ID" value="NZ_JACHMB010000001.1"/>
</dbReference>
<evidence type="ECO:0000313" key="3">
    <source>
        <dbReference type="Proteomes" id="UP000579153"/>
    </source>
</evidence>
<dbReference type="EMBL" id="JACHMB010000001">
    <property type="protein sequence ID" value="MBB5783408.1"/>
    <property type="molecule type" value="Genomic_DNA"/>
</dbReference>
<gene>
    <name evidence="2" type="ORF">HD596_010164</name>
</gene>
<protein>
    <submittedName>
        <fullName evidence="2">Uncharacterized protein</fullName>
    </submittedName>
</protein>
<proteinExistence type="predicted"/>
<dbReference type="AlphaFoldDB" id="A0A7W9GGL0"/>
<feature type="region of interest" description="Disordered" evidence="1">
    <location>
        <begin position="1"/>
        <end position="30"/>
    </location>
</feature>
<dbReference type="Proteomes" id="UP000579153">
    <property type="component" value="Unassembled WGS sequence"/>
</dbReference>
<name>A0A7W9GGL0_9ACTN</name>
<sequence>MLSPAVPNPAKPHVTSAGRRAGALSRGAGSRKFCSGDPYDLAGNAHLWSEFGEDDQGTLYRCDICGVTDVG</sequence>